<protein>
    <submittedName>
        <fullName evidence="3">Sugar phosphate isomerase/epimerase</fullName>
    </submittedName>
    <submittedName>
        <fullName evidence="2">Xylose isomerase-like TIM barrel family protein</fullName>
    </submittedName>
</protein>
<evidence type="ECO:0000313" key="5">
    <source>
        <dbReference type="Proteomes" id="UP000327108"/>
    </source>
</evidence>
<dbReference type="InterPro" id="IPR050312">
    <property type="entry name" value="IolE/XylAMocC-like"/>
</dbReference>
<dbReference type="InterPro" id="IPR036237">
    <property type="entry name" value="Xyl_isomerase-like_sf"/>
</dbReference>
<dbReference type="PANTHER" id="PTHR12110:SF53">
    <property type="entry name" value="BLR5974 PROTEIN"/>
    <property type="match status" value="1"/>
</dbReference>
<evidence type="ECO:0000313" key="4">
    <source>
        <dbReference type="Proteomes" id="UP000215256"/>
    </source>
</evidence>
<evidence type="ECO:0000313" key="2">
    <source>
        <dbReference type="EMBL" id="ASV86378.1"/>
    </source>
</evidence>
<dbReference type="RefSeq" id="WP_095447726.1">
    <property type="nucleotide sequence ID" value="NZ_CP022604.1"/>
</dbReference>
<reference evidence="2 4" key="1">
    <citation type="submission" date="2017-07" db="EMBL/GenBank/DDBJ databases">
        <title>Phylogenetic study on the rhizospheric bacterium Ochrobactrum sp. A44.</title>
        <authorList>
            <person name="Krzyzanowska D.M."/>
            <person name="Ossowicki A."/>
            <person name="Rajewska M."/>
            <person name="Maciag T."/>
            <person name="Kaczynski Z."/>
            <person name="Czerwicka M."/>
            <person name="Jafra S."/>
        </authorList>
    </citation>
    <scope>NUCLEOTIDE SEQUENCE [LARGE SCALE GENOMIC DNA]</scope>
    <source>
        <strain evidence="2 4">A44</strain>
    </source>
</reference>
<keyword evidence="5" id="KW-1185">Reference proteome</keyword>
<dbReference type="EMBL" id="VYXQ01000005">
    <property type="protein sequence ID" value="KAA9369334.1"/>
    <property type="molecule type" value="Genomic_DNA"/>
</dbReference>
<dbReference type="Pfam" id="PF01261">
    <property type="entry name" value="AP_endonuc_2"/>
    <property type="match status" value="1"/>
</dbReference>
<dbReference type="Gene3D" id="3.20.20.150">
    <property type="entry name" value="Divalent-metal-dependent TIM barrel enzymes"/>
    <property type="match status" value="1"/>
</dbReference>
<dbReference type="SUPFAM" id="SSF51658">
    <property type="entry name" value="Xylose isomerase-like"/>
    <property type="match status" value="1"/>
</dbReference>
<accession>A0A248UI80</accession>
<dbReference type="EMBL" id="CP022604">
    <property type="protein sequence ID" value="ASV86378.1"/>
    <property type="molecule type" value="Genomic_DNA"/>
</dbReference>
<evidence type="ECO:0000313" key="3">
    <source>
        <dbReference type="EMBL" id="KAA9369334.1"/>
    </source>
</evidence>
<name>A0A248UI80_9HYPH</name>
<dbReference type="Proteomes" id="UP000215256">
    <property type="component" value="Chromosome 1"/>
</dbReference>
<reference evidence="3 5" key="2">
    <citation type="submission" date="2019-09" db="EMBL/GenBank/DDBJ databases">
        <title>Biological control of the noxious weed angled onion (Allium triquetrum) thwarted by endophytic bacteria in Victoria, Australia.</title>
        <authorList>
            <person name="Tehranchian P."/>
            <person name="Adair R.J."/>
            <person name="Van T.H."/>
            <person name="Morrison P.D."/>
            <person name="Williams H."/>
            <person name="Lawrie A.C."/>
        </authorList>
    </citation>
    <scope>NUCLEOTIDE SEQUENCE [LARGE SCALE GENOMIC DNA]</scope>
    <source>
        <strain evidence="3 5">RPTAtOch1</strain>
    </source>
</reference>
<dbReference type="GO" id="GO:0016853">
    <property type="term" value="F:isomerase activity"/>
    <property type="evidence" value="ECO:0007669"/>
    <property type="project" value="UniProtKB-KW"/>
</dbReference>
<dbReference type="PANTHER" id="PTHR12110">
    <property type="entry name" value="HYDROXYPYRUVATE ISOMERASE"/>
    <property type="match status" value="1"/>
</dbReference>
<organism evidence="2 4">
    <name type="scientific">Ochrobactrum quorumnocens</name>
    <dbReference type="NCBI Taxonomy" id="271865"/>
    <lineage>
        <taxon>Bacteria</taxon>
        <taxon>Pseudomonadati</taxon>
        <taxon>Pseudomonadota</taxon>
        <taxon>Alphaproteobacteria</taxon>
        <taxon>Hyphomicrobiales</taxon>
        <taxon>Brucellaceae</taxon>
        <taxon>Brucella/Ochrobactrum group</taxon>
        <taxon>Ochrobactrum</taxon>
    </lineage>
</organism>
<dbReference type="AlphaFoldDB" id="A0A248UI80"/>
<keyword evidence="2" id="KW-0413">Isomerase</keyword>
<dbReference type="InterPro" id="IPR013022">
    <property type="entry name" value="Xyl_isomerase-like_TIM-brl"/>
</dbReference>
<dbReference type="Proteomes" id="UP000327108">
    <property type="component" value="Unassembled WGS sequence"/>
</dbReference>
<feature type="domain" description="Xylose isomerase-like TIM barrel" evidence="1">
    <location>
        <begin position="48"/>
        <end position="265"/>
    </location>
</feature>
<proteinExistence type="predicted"/>
<dbReference type="OrthoDB" id="7245925at2"/>
<sequence>MSDLPLLGAAVPLSYLENHLDFILSENRDLEIQDFFDVGLLKGDWKTPANRIKTLLDGYQGRLGIHGPFWGLNMSNPDEDIRTVVRERYLKGLEVCEYIGATQMVVHSPYNFWFNNNRDNVPESAQNIVDHAHDTLALVVERAEEIGCTLVIENIEDIDPDARRILADSFHSNSVAVSVDTGHAHFAYGSMGAHPVDYFISRAGNRLEHVHLQDADGHADRHWAIGEGTIRWHAVFAALSKLESNPRLMLELRDKNKIQQSVQYLMAAGLAR</sequence>
<dbReference type="KEGG" id="och:CES85_2637"/>
<gene>
    <name evidence="2" type="ORF">CES85_2637</name>
    <name evidence="3" type="ORF">F3W84_07660</name>
</gene>
<evidence type="ECO:0000259" key="1">
    <source>
        <dbReference type="Pfam" id="PF01261"/>
    </source>
</evidence>